<accession>A0ABN9XJV7</accession>
<name>A0ABN9XJV7_9DINO</name>
<feature type="chain" id="PRO_5045745279" description="Secreted protein" evidence="1">
    <location>
        <begin position="19"/>
        <end position="128"/>
    </location>
</feature>
<gene>
    <name evidence="2" type="ORF">PCOR1329_LOCUS77332</name>
</gene>
<keyword evidence="1" id="KW-0732">Signal</keyword>
<feature type="signal peptide" evidence="1">
    <location>
        <begin position="1"/>
        <end position="18"/>
    </location>
</feature>
<keyword evidence="3" id="KW-1185">Reference proteome</keyword>
<evidence type="ECO:0000313" key="2">
    <source>
        <dbReference type="EMBL" id="CAK0899913.1"/>
    </source>
</evidence>
<organism evidence="2 3">
    <name type="scientific">Prorocentrum cordatum</name>
    <dbReference type="NCBI Taxonomy" id="2364126"/>
    <lineage>
        <taxon>Eukaryota</taxon>
        <taxon>Sar</taxon>
        <taxon>Alveolata</taxon>
        <taxon>Dinophyceae</taxon>
        <taxon>Prorocentrales</taxon>
        <taxon>Prorocentraceae</taxon>
        <taxon>Prorocentrum</taxon>
    </lineage>
</organism>
<proteinExistence type="predicted"/>
<evidence type="ECO:0008006" key="4">
    <source>
        <dbReference type="Google" id="ProtNLM"/>
    </source>
</evidence>
<evidence type="ECO:0000313" key="3">
    <source>
        <dbReference type="Proteomes" id="UP001189429"/>
    </source>
</evidence>
<evidence type="ECO:0000256" key="1">
    <source>
        <dbReference type="SAM" id="SignalP"/>
    </source>
</evidence>
<reference evidence="2" key="1">
    <citation type="submission" date="2023-10" db="EMBL/GenBank/DDBJ databases">
        <authorList>
            <person name="Chen Y."/>
            <person name="Shah S."/>
            <person name="Dougan E. K."/>
            <person name="Thang M."/>
            <person name="Chan C."/>
        </authorList>
    </citation>
    <scope>NUCLEOTIDE SEQUENCE [LARGE SCALE GENOMIC DNA]</scope>
</reference>
<dbReference type="EMBL" id="CAUYUJ010020693">
    <property type="protein sequence ID" value="CAK0899913.1"/>
    <property type="molecule type" value="Genomic_DNA"/>
</dbReference>
<dbReference type="Proteomes" id="UP001189429">
    <property type="component" value="Unassembled WGS sequence"/>
</dbReference>
<comment type="caution">
    <text evidence="2">The sequence shown here is derived from an EMBL/GenBank/DDBJ whole genome shotgun (WGS) entry which is preliminary data.</text>
</comment>
<sequence>MWRRRTKLVSLGLAFVLAHLRTLFFPPPPLSSSASCPFPALSLSLSAVSSLSALQEWCAASLPFFYFLPWSFQVNWLWKLACGDEADTASAGDTLISLPNSSAPVSCVQATQGSLAGNSVRVASAASS</sequence>
<protein>
    <recommendedName>
        <fullName evidence="4">Secreted protein</fullName>
    </recommendedName>
</protein>